<keyword evidence="2" id="KW-1185">Reference proteome</keyword>
<dbReference type="AlphaFoldDB" id="A0A1P8FAC9"/>
<gene>
    <name evidence="1" type="ORF">Dform_02092</name>
</gene>
<evidence type="ECO:0000313" key="1">
    <source>
        <dbReference type="EMBL" id="APV45401.1"/>
    </source>
</evidence>
<reference evidence="2" key="1">
    <citation type="submission" date="2016-11" db="EMBL/GenBank/DDBJ databases">
        <title>Dehalogenimonas formicexedens sp. nov., a chlorinated alkane respiring bacterium isolated from contaminated groundwater.</title>
        <authorList>
            <person name="Key T.A."/>
            <person name="Bowman K.S."/>
            <person name="Lee I."/>
            <person name="Chun J."/>
            <person name="Albuquerque L."/>
            <person name="da Costa M.S."/>
            <person name="Rainey F.A."/>
            <person name="Moe W.M."/>
        </authorList>
    </citation>
    <scope>NUCLEOTIDE SEQUENCE [LARGE SCALE GENOMIC DNA]</scope>
    <source>
        <strain evidence="2">NSZ-14</strain>
    </source>
</reference>
<name>A0A1P8FAC9_9CHLR</name>
<dbReference type="EMBL" id="CP018258">
    <property type="protein sequence ID" value="APV45401.1"/>
    <property type="molecule type" value="Genomic_DNA"/>
</dbReference>
<accession>A0A1P8FAC9</accession>
<sequence>MILDTPNQIATDCQPAALAKTQGVDCRVGLCLLQSKPLVPDDLVEAFNKLRYLLGREDADGFSDTFVRKGAHLADLDP</sequence>
<organism evidence="1 2">
    <name type="scientific">Dehalogenimonas formicexedens</name>
    <dbReference type="NCBI Taxonomy" id="1839801"/>
    <lineage>
        <taxon>Bacteria</taxon>
        <taxon>Bacillati</taxon>
        <taxon>Chloroflexota</taxon>
        <taxon>Dehalococcoidia</taxon>
        <taxon>Dehalococcoidales</taxon>
        <taxon>Dehalococcoidaceae</taxon>
        <taxon>Dehalogenimonas</taxon>
    </lineage>
</organism>
<dbReference type="KEGG" id="dfo:Dform_02092"/>
<proteinExistence type="predicted"/>
<dbReference type="Proteomes" id="UP000185934">
    <property type="component" value="Chromosome"/>
</dbReference>
<protein>
    <submittedName>
        <fullName evidence="1">Uncharacterized protein</fullName>
    </submittedName>
</protein>
<evidence type="ECO:0000313" key="2">
    <source>
        <dbReference type="Proteomes" id="UP000185934"/>
    </source>
</evidence>